<dbReference type="EMBL" id="OU963914">
    <property type="protein sequence ID" value="CAH0402759.1"/>
    <property type="molecule type" value="Genomic_DNA"/>
</dbReference>
<keyword evidence="7" id="KW-0325">Glycoprotein</keyword>
<name>A0ABN8B428_CHISP</name>
<keyword evidence="8" id="KW-0449">Lipoprotein</keyword>
<protein>
    <recommendedName>
        <fullName evidence="12">Protein sleepless</fullName>
    </recommendedName>
</protein>
<evidence type="ECO:0000313" key="11">
    <source>
        <dbReference type="Proteomes" id="UP001153292"/>
    </source>
</evidence>
<dbReference type="Proteomes" id="UP001153292">
    <property type="component" value="Chromosome 21"/>
</dbReference>
<reference evidence="10" key="1">
    <citation type="submission" date="2021-12" db="EMBL/GenBank/DDBJ databases">
        <authorList>
            <person name="King R."/>
        </authorList>
    </citation>
    <scope>NUCLEOTIDE SEQUENCE</scope>
</reference>
<evidence type="ECO:0000256" key="9">
    <source>
        <dbReference type="SAM" id="SignalP"/>
    </source>
</evidence>
<feature type="chain" id="PRO_5046884819" description="Protein sleepless" evidence="9">
    <location>
        <begin position="28"/>
        <end position="172"/>
    </location>
</feature>
<evidence type="ECO:0000256" key="5">
    <source>
        <dbReference type="ARBA" id="ARBA00022989"/>
    </source>
</evidence>
<evidence type="ECO:0000256" key="8">
    <source>
        <dbReference type="ARBA" id="ARBA00023288"/>
    </source>
</evidence>
<keyword evidence="2" id="KW-0336">GPI-anchor</keyword>
<dbReference type="PANTHER" id="PTHR33562:SF29">
    <property type="entry name" value="PROTEIN SLEEPLESS"/>
    <property type="match status" value="1"/>
</dbReference>
<keyword evidence="5" id="KW-1133">Transmembrane helix</keyword>
<evidence type="ECO:0000256" key="4">
    <source>
        <dbReference type="ARBA" id="ARBA00022729"/>
    </source>
</evidence>
<organism evidence="10 11">
    <name type="scientific">Chilo suppressalis</name>
    <name type="common">Asiatic rice borer moth</name>
    <dbReference type="NCBI Taxonomy" id="168631"/>
    <lineage>
        <taxon>Eukaryota</taxon>
        <taxon>Metazoa</taxon>
        <taxon>Ecdysozoa</taxon>
        <taxon>Arthropoda</taxon>
        <taxon>Hexapoda</taxon>
        <taxon>Insecta</taxon>
        <taxon>Pterygota</taxon>
        <taxon>Neoptera</taxon>
        <taxon>Endopterygota</taxon>
        <taxon>Lepidoptera</taxon>
        <taxon>Glossata</taxon>
        <taxon>Ditrysia</taxon>
        <taxon>Pyraloidea</taxon>
        <taxon>Crambidae</taxon>
        <taxon>Crambinae</taxon>
        <taxon>Chilo</taxon>
    </lineage>
</organism>
<evidence type="ECO:0008006" key="12">
    <source>
        <dbReference type="Google" id="ProtNLM"/>
    </source>
</evidence>
<evidence type="ECO:0000256" key="7">
    <source>
        <dbReference type="ARBA" id="ARBA00023180"/>
    </source>
</evidence>
<feature type="signal peptide" evidence="9">
    <location>
        <begin position="1"/>
        <end position="27"/>
    </location>
</feature>
<keyword evidence="3" id="KW-0812">Transmembrane</keyword>
<dbReference type="InterPro" id="IPR050975">
    <property type="entry name" value="Sleep_regulator"/>
</dbReference>
<dbReference type="InterPro" id="IPR031424">
    <property type="entry name" value="QVR-like"/>
</dbReference>
<evidence type="ECO:0000256" key="1">
    <source>
        <dbReference type="ARBA" id="ARBA00004589"/>
    </source>
</evidence>
<gene>
    <name evidence="10" type="ORF">CHILSU_LOCUS6008</name>
</gene>
<evidence type="ECO:0000256" key="6">
    <source>
        <dbReference type="ARBA" id="ARBA00023136"/>
    </source>
</evidence>
<comment type="subcellular location">
    <subcellularLocation>
        <location evidence="1">Membrane</location>
        <topology evidence="1">Lipid-anchor</topology>
        <topology evidence="1">GPI-anchor</topology>
    </subcellularLocation>
</comment>
<dbReference type="PANTHER" id="PTHR33562">
    <property type="entry name" value="ATILLA, ISOFORM B-RELATED-RELATED"/>
    <property type="match status" value="1"/>
</dbReference>
<proteinExistence type="predicted"/>
<evidence type="ECO:0000313" key="10">
    <source>
        <dbReference type="EMBL" id="CAH0402759.1"/>
    </source>
</evidence>
<evidence type="ECO:0000256" key="3">
    <source>
        <dbReference type="ARBA" id="ARBA00022692"/>
    </source>
</evidence>
<evidence type="ECO:0000256" key="2">
    <source>
        <dbReference type="ARBA" id="ARBA00022622"/>
    </source>
</evidence>
<keyword evidence="11" id="KW-1185">Reference proteome</keyword>
<keyword evidence="4 9" id="KW-0732">Signal</keyword>
<keyword evidence="6" id="KW-0472">Membrane</keyword>
<dbReference type="Pfam" id="PF17064">
    <property type="entry name" value="QVR"/>
    <property type="match status" value="1"/>
</dbReference>
<sequence>MITPQQCILHVTLTMILLSTGVSPLQCYQCLINPPPGQYYNTTKNLCVHFDYSDKFIVNCPYSTMCMKQDFRLKILGGVTIEGVLRDCASQKNEYHDFRNGKWFPTMEVLEPYEEGCQEVDDKGERTTSFNRFCYCRQNLCNASPVTKHEDYIDIMGVIVVFNLMKYINGLM</sequence>
<accession>A0ABN8B428</accession>